<dbReference type="Proteomes" id="UP000280395">
    <property type="component" value="Unassembled WGS sequence"/>
</dbReference>
<name>A0A3M5V0X8_PSESX</name>
<gene>
    <name evidence="1" type="ORF">ALP29_201493</name>
</gene>
<evidence type="ECO:0000313" key="1">
    <source>
        <dbReference type="EMBL" id="RMU51228.1"/>
    </source>
</evidence>
<protein>
    <submittedName>
        <fullName evidence="1">Uncharacterized protein</fullName>
    </submittedName>
</protein>
<evidence type="ECO:0000313" key="2">
    <source>
        <dbReference type="Proteomes" id="UP000280395"/>
    </source>
</evidence>
<comment type="caution">
    <text evidence="1">The sequence shown here is derived from an EMBL/GenBank/DDBJ whole genome shotgun (WGS) entry which is preliminary data.</text>
</comment>
<reference evidence="1 2" key="1">
    <citation type="submission" date="2018-08" db="EMBL/GenBank/DDBJ databases">
        <title>Recombination of ecologically and evolutionarily significant loci maintains genetic cohesion in the Pseudomonas syringae species complex.</title>
        <authorList>
            <person name="Dillon M."/>
            <person name="Thakur S."/>
            <person name="Almeida R.N.D."/>
            <person name="Weir B.S."/>
            <person name="Guttman D.S."/>
        </authorList>
    </citation>
    <scope>NUCLEOTIDE SEQUENCE [LARGE SCALE GENOMIC DNA]</scope>
    <source>
        <strain evidence="1 2">ICMP 14479</strain>
    </source>
</reference>
<organism evidence="1 2">
    <name type="scientific">Pseudomonas syringae pv. avii</name>
    <dbReference type="NCBI Taxonomy" id="663959"/>
    <lineage>
        <taxon>Bacteria</taxon>
        <taxon>Pseudomonadati</taxon>
        <taxon>Pseudomonadota</taxon>
        <taxon>Gammaproteobacteria</taxon>
        <taxon>Pseudomonadales</taxon>
        <taxon>Pseudomonadaceae</taxon>
        <taxon>Pseudomonas</taxon>
        <taxon>Pseudomonas syringae</taxon>
    </lineage>
</organism>
<sequence length="41" mass="4444">MQTTRGLDETVAAALSSAMAIDARSDSSFNRSLLVDKRSRD</sequence>
<accession>A0A3M5V0X8</accession>
<dbReference type="AlphaFoldDB" id="A0A3M5V0X8"/>
<dbReference type="EMBL" id="RBUA01001011">
    <property type="protein sequence ID" value="RMU51228.1"/>
    <property type="molecule type" value="Genomic_DNA"/>
</dbReference>
<proteinExistence type="predicted"/>